<dbReference type="RefSeq" id="WP_201104278.1">
    <property type="nucleotide sequence ID" value="NZ_CP067977.1"/>
</dbReference>
<dbReference type="Proteomes" id="UP000595448">
    <property type="component" value="Chromosome"/>
</dbReference>
<keyword evidence="2" id="KW-1185">Reference proteome</keyword>
<reference evidence="1 2" key="1">
    <citation type="submission" date="2021-01" db="EMBL/GenBank/DDBJ databases">
        <title>Brevundimonas vitis sp. nov., an bacterium isolated from grape (Vitis vinifera).</title>
        <authorList>
            <person name="Jiang L."/>
            <person name="Lee J."/>
        </authorList>
    </citation>
    <scope>NUCLEOTIDE SEQUENCE [LARGE SCALE GENOMIC DNA]</scope>
    <source>
        <strain evidence="1 2">GRTSA-9</strain>
    </source>
</reference>
<organism evidence="1 2">
    <name type="scientific">Brevundimonas vitisensis</name>
    <dbReference type="NCBI Taxonomy" id="2800818"/>
    <lineage>
        <taxon>Bacteria</taxon>
        <taxon>Pseudomonadati</taxon>
        <taxon>Pseudomonadota</taxon>
        <taxon>Alphaproteobacteria</taxon>
        <taxon>Caulobacterales</taxon>
        <taxon>Caulobacteraceae</taxon>
        <taxon>Brevundimonas</taxon>
    </lineage>
</organism>
<dbReference type="EMBL" id="CP067977">
    <property type="protein sequence ID" value="QQQ19834.1"/>
    <property type="molecule type" value="Genomic_DNA"/>
</dbReference>
<evidence type="ECO:0000313" key="1">
    <source>
        <dbReference type="EMBL" id="QQQ19834.1"/>
    </source>
</evidence>
<name>A0ABX7BQG2_9CAUL</name>
<sequence>MPDVYAEHIAGEKLLFLIRTSADGVIPAVYGASCSINTNTKLDLTSEVYEGSRANCTDPSKPAKKVRRVKGLDVKFTGSGMADAASQKTMVQTWAAGEAVPGKIVQDTGGAGGWEVEGTWIFDSLGIGGEHREDQAFDISISTTGDFEFDFGIA</sequence>
<evidence type="ECO:0000313" key="2">
    <source>
        <dbReference type="Proteomes" id="UP000595448"/>
    </source>
</evidence>
<gene>
    <name evidence="1" type="ORF">JIP62_07040</name>
</gene>
<evidence type="ECO:0008006" key="3">
    <source>
        <dbReference type="Google" id="ProtNLM"/>
    </source>
</evidence>
<protein>
    <recommendedName>
        <fullName evidence="3">Phage tail tube protein</fullName>
    </recommendedName>
</protein>
<proteinExistence type="predicted"/>
<accession>A0ABX7BQG2</accession>